<dbReference type="HAMAP" id="MF_00048">
    <property type="entry name" value="UPF0102"/>
    <property type="match status" value="1"/>
</dbReference>
<gene>
    <name evidence="4" type="ORF">HY3_06395</name>
</gene>
<sequence>MAEGRSTGARGPSPKRKAAEQRGRKGETLAAWSLRLKGYRILAQRVRTPVGEIDLIAEKSGTIIFVEVKARAGRLAALNAVTPHAWARIARAADYWMARRPHYSDHGWRYDLIAITPARWPEHIRDAWRPGMF</sequence>
<feature type="compositionally biased region" description="Basic and acidic residues" evidence="3">
    <location>
        <begin position="17"/>
        <end position="26"/>
    </location>
</feature>
<dbReference type="RefSeq" id="WP_034829048.1">
    <property type="nucleotide sequence ID" value="NZ_AWFA01000067.1"/>
</dbReference>
<name>A0A062TYD3_9PROT</name>
<dbReference type="Pfam" id="PF02021">
    <property type="entry name" value="UPF0102"/>
    <property type="match status" value="1"/>
</dbReference>
<comment type="caution">
    <text evidence="4">The sequence shown here is derived from an EMBL/GenBank/DDBJ whole genome shotgun (WGS) entry which is preliminary data.</text>
</comment>
<dbReference type="NCBIfam" id="TIGR00252">
    <property type="entry name" value="YraN family protein"/>
    <property type="match status" value="1"/>
</dbReference>
<evidence type="ECO:0000313" key="5">
    <source>
        <dbReference type="Proteomes" id="UP000249123"/>
    </source>
</evidence>
<dbReference type="NCBIfam" id="NF009151">
    <property type="entry name" value="PRK12497.1-5"/>
    <property type="match status" value="1"/>
</dbReference>
<proteinExistence type="inferred from homology"/>
<dbReference type="STRING" id="1280941.HY2_05420"/>
<dbReference type="EMBL" id="AWFB01000089">
    <property type="protein sequence ID" value="RAN30441.1"/>
    <property type="molecule type" value="Genomic_DNA"/>
</dbReference>
<dbReference type="AlphaFoldDB" id="A0A062TYD3"/>
<dbReference type="InterPro" id="IPR011335">
    <property type="entry name" value="Restrct_endonuc-II-like"/>
</dbReference>
<evidence type="ECO:0000256" key="3">
    <source>
        <dbReference type="SAM" id="MobiDB-lite"/>
    </source>
</evidence>
<protein>
    <recommendedName>
        <fullName evidence="2">UPF0102 protein HY3_06395</fullName>
    </recommendedName>
</protein>
<keyword evidence="5" id="KW-1185">Reference proteome</keyword>
<feature type="region of interest" description="Disordered" evidence="3">
    <location>
        <begin position="1"/>
        <end position="26"/>
    </location>
</feature>
<accession>A0A062TYD3</accession>
<dbReference type="SUPFAM" id="SSF52980">
    <property type="entry name" value="Restriction endonuclease-like"/>
    <property type="match status" value="1"/>
</dbReference>
<reference evidence="4 5" key="1">
    <citation type="submission" date="2013-04" db="EMBL/GenBank/DDBJ databases">
        <title>Hyphomonas sp. T24B3 Genome Sequencing.</title>
        <authorList>
            <person name="Lai Q."/>
            <person name="Shao Z."/>
        </authorList>
    </citation>
    <scope>NUCLEOTIDE SEQUENCE [LARGE SCALE GENOMIC DNA]</scope>
    <source>
        <strain evidence="4 5">T24B3</strain>
    </source>
</reference>
<dbReference type="InterPro" id="IPR011856">
    <property type="entry name" value="tRNA_endonuc-like_dom_sf"/>
</dbReference>
<dbReference type="Gene3D" id="3.40.1350.10">
    <property type="match status" value="1"/>
</dbReference>
<dbReference type="InterPro" id="IPR003509">
    <property type="entry name" value="UPF0102_YraN-like"/>
</dbReference>
<dbReference type="PANTHER" id="PTHR34039">
    <property type="entry name" value="UPF0102 PROTEIN YRAN"/>
    <property type="match status" value="1"/>
</dbReference>
<organism evidence="4 5">
    <name type="scientific">Hyphomonas pacifica</name>
    <dbReference type="NCBI Taxonomy" id="1280941"/>
    <lineage>
        <taxon>Bacteria</taxon>
        <taxon>Pseudomonadati</taxon>
        <taxon>Pseudomonadota</taxon>
        <taxon>Alphaproteobacteria</taxon>
        <taxon>Hyphomonadales</taxon>
        <taxon>Hyphomonadaceae</taxon>
        <taxon>Hyphomonas</taxon>
    </lineage>
</organism>
<dbReference type="eggNOG" id="COG0792">
    <property type="taxonomic scope" value="Bacteria"/>
</dbReference>
<evidence type="ECO:0000256" key="2">
    <source>
        <dbReference type="HAMAP-Rule" id="MF_00048"/>
    </source>
</evidence>
<dbReference type="OrthoDB" id="9812968at2"/>
<dbReference type="GO" id="GO:0003676">
    <property type="term" value="F:nucleic acid binding"/>
    <property type="evidence" value="ECO:0007669"/>
    <property type="project" value="InterPro"/>
</dbReference>
<comment type="similarity">
    <text evidence="1 2">Belongs to the UPF0102 family.</text>
</comment>
<evidence type="ECO:0000313" key="4">
    <source>
        <dbReference type="EMBL" id="RAN30441.1"/>
    </source>
</evidence>
<evidence type="ECO:0000256" key="1">
    <source>
        <dbReference type="ARBA" id="ARBA00006738"/>
    </source>
</evidence>
<dbReference type="PANTHER" id="PTHR34039:SF1">
    <property type="entry name" value="UPF0102 PROTEIN YRAN"/>
    <property type="match status" value="1"/>
</dbReference>
<dbReference type="Proteomes" id="UP000249123">
    <property type="component" value="Unassembled WGS sequence"/>
</dbReference>